<keyword evidence="4 7" id="KW-0378">Hydrolase</keyword>
<dbReference type="PANTHER" id="PTHR24264:SF65">
    <property type="entry name" value="SRCR DOMAIN-CONTAINING PROTEIN"/>
    <property type="match status" value="1"/>
</dbReference>
<dbReference type="Gene3D" id="2.40.10.10">
    <property type="entry name" value="Trypsin-like serine proteases"/>
    <property type="match status" value="2"/>
</dbReference>
<proteinExistence type="predicted"/>
<dbReference type="SUPFAM" id="SSF50494">
    <property type="entry name" value="Trypsin-like serine proteases"/>
    <property type="match status" value="2"/>
</dbReference>
<evidence type="ECO:0000256" key="4">
    <source>
        <dbReference type="ARBA" id="ARBA00022801"/>
    </source>
</evidence>
<evidence type="ECO:0000259" key="8">
    <source>
        <dbReference type="PROSITE" id="PS50240"/>
    </source>
</evidence>
<keyword evidence="3 7" id="KW-0645">Protease</keyword>
<keyword evidence="10" id="KW-1185">Reference proteome</keyword>
<keyword evidence="2" id="KW-0964">Secreted</keyword>
<dbReference type="Pfam" id="PF00089">
    <property type="entry name" value="Trypsin"/>
    <property type="match status" value="2"/>
</dbReference>
<dbReference type="InterPro" id="IPR018114">
    <property type="entry name" value="TRYPSIN_HIS"/>
</dbReference>
<dbReference type="GO" id="GO:0005615">
    <property type="term" value="C:extracellular space"/>
    <property type="evidence" value="ECO:0007669"/>
    <property type="project" value="TreeGrafter"/>
</dbReference>
<dbReference type="GO" id="GO:0006508">
    <property type="term" value="P:proteolysis"/>
    <property type="evidence" value="ECO:0007669"/>
    <property type="project" value="UniProtKB-KW"/>
</dbReference>
<dbReference type="PROSITE" id="PS50240">
    <property type="entry name" value="TRYPSIN_DOM"/>
    <property type="match status" value="2"/>
</dbReference>
<evidence type="ECO:0000313" key="10">
    <source>
        <dbReference type="Proteomes" id="UP000678499"/>
    </source>
</evidence>
<evidence type="ECO:0000256" key="2">
    <source>
        <dbReference type="ARBA" id="ARBA00022525"/>
    </source>
</evidence>
<feature type="non-terminal residue" evidence="9">
    <location>
        <position position="759"/>
    </location>
</feature>
<dbReference type="FunFam" id="2.40.10.10:FF:000068">
    <property type="entry name" value="transmembrane protease serine 2"/>
    <property type="match status" value="1"/>
</dbReference>
<sequence length="759" mass="84669">MSNTTGKNLSSSVGQGILATLNDEIVGGIKIPKIVGGTEAKKGTYKLEFFIPGQYQYQVAIAASDPKGDFVTCGGSLIAVQWVLTAAHCIGETILERDVILGDYDLTMREKEEQRLKIKKVIMHEQYNEAGSTKKQARTYFVFHDIALLLLKESAVINDFVKIINLPINPKEPHGYTIASGWGALEYAGDTPDRLQRVVLPIVPIRLCQFTNIVMQSQLCAGYLGGVSDTCTGDSGGPLVCFDHPKDPQGDARKPQNCQGKAAKSEIEFGWPKEFSPSPFLCGIVSYGYRCAQAMHPGVYTRVGYYLDWISKSIAANHFSEGITKVDFDQWRIPFSNPITIDVSEHFPFDEKKAFNTIARTSKSAIFPSELKTERFPKSWETLVVLKLRRTASLREFIPTLNLIQDMDNLVGQEATLITLSLDRLEKTWKTRTGQFQIVECSELLLHNKGLVSKTKDILCAQHKSELHCDEALPGSPLVCYGNSLNNNADSKNRFLCGIFTKFEGPTSKHETYFSHKPGSNWSKYEKSICVFRIIFFPEFGFSNQGISLQDLMAFKGGDVTPTIFDQPHTTRSEYLSNGALRSFGQNSVFRAALDGIILPTPPTNTTRKNVSSLIGKDILDNLNAEIFGDMKIPKIVGHYQYQVAIVDSSPKEDNISCGGSLIAVQWVLTAAHCIMGSILDRVVILGDYDLKLKEKEEQRFKIKKVIVHEQYSHPGLRNKQARTFFAFHDIALLLLEQSAVINDFVKIINLPINTKEPH</sequence>
<dbReference type="CDD" id="cd00190">
    <property type="entry name" value="Tryp_SPc"/>
    <property type="match status" value="1"/>
</dbReference>
<dbReference type="InterPro" id="IPR001254">
    <property type="entry name" value="Trypsin_dom"/>
</dbReference>
<accession>A0A7R9BMR2</accession>
<dbReference type="GO" id="GO:0004252">
    <property type="term" value="F:serine-type endopeptidase activity"/>
    <property type="evidence" value="ECO:0007669"/>
    <property type="project" value="InterPro"/>
</dbReference>
<evidence type="ECO:0000256" key="6">
    <source>
        <dbReference type="ARBA" id="ARBA00023157"/>
    </source>
</evidence>
<keyword evidence="6" id="KW-1015">Disulfide bond</keyword>
<dbReference type="PROSITE" id="PS00135">
    <property type="entry name" value="TRYPSIN_SER"/>
    <property type="match status" value="1"/>
</dbReference>
<gene>
    <name evidence="9" type="ORF">NMOB1V02_LOCUS5125</name>
</gene>
<dbReference type="AlphaFoldDB" id="A0A7R9BMR2"/>
<name>A0A7R9BMR2_9CRUS</name>
<feature type="domain" description="Peptidase S1" evidence="8">
    <location>
        <begin position="627"/>
        <end position="759"/>
    </location>
</feature>
<evidence type="ECO:0000256" key="7">
    <source>
        <dbReference type="RuleBase" id="RU363034"/>
    </source>
</evidence>
<dbReference type="PANTHER" id="PTHR24264">
    <property type="entry name" value="TRYPSIN-RELATED"/>
    <property type="match status" value="1"/>
</dbReference>
<keyword evidence="5 7" id="KW-0720">Serine protease</keyword>
<evidence type="ECO:0000256" key="1">
    <source>
        <dbReference type="ARBA" id="ARBA00004613"/>
    </source>
</evidence>
<dbReference type="PROSITE" id="PS00134">
    <property type="entry name" value="TRYPSIN_HIS"/>
    <property type="match status" value="2"/>
</dbReference>
<dbReference type="InterPro" id="IPR033116">
    <property type="entry name" value="TRYPSIN_SER"/>
</dbReference>
<feature type="domain" description="Peptidase S1" evidence="8">
    <location>
        <begin position="34"/>
        <end position="315"/>
    </location>
</feature>
<dbReference type="EMBL" id="OA882929">
    <property type="protein sequence ID" value="CAD7277392.1"/>
    <property type="molecule type" value="Genomic_DNA"/>
</dbReference>
<evidence type="ECO:0000256" key="3">
    <source>
        <dbReference type="ARBA" id="ARBA00022670"/>
    </source>
</evidence>
<dbReference type="OrthoDB" id="10004439at2759"/>
<dbReference type="InterPro" id="IPR050127">
    <property type="entry name" value="Serine_Proteases_S1"/>
</dbReference>
<dbReference type="EMBL" id="CAJPEX010000892">
    <property type="protein sequence ID" value="CAG0917544.1"/>
    <property type="molecule type" value="Genomic_DNA"/>
</dbReference>
<dbReference type="PRINTS" id="PR00722">
    <property type="entry name" value="CHYMOTRYPSIN"/>
</dbReference>
<evidence type="ECO:0000313" key="9">
    <source>
        <dbReference type="EMBL" id="CAD7277392.1"/>
    </source>
</evidence>
<dbReference type="Proteomes" id="UP000678499">
    <property type="component" value="Unassembled WGS sequence"/>
</dbReference>
<evidence type="ECO:0000256" key="5">
    <source>
        <dbReference type="ARBA" id="ARBA00022825"/>
    </source>
</evidence>
<dbReference type="InterPro" id="IPR009003">
    <property type="entry name" value="Peptidase_S1_PA"/>
</dbReference>
<comment type="subcellular location">
    <subcellularLocation>
        <location evidence="1">Secreted</location>
    </subcellularLocation>
</comment>
<dbReference type="InterPro" id="IPR001314">
    <property type="entry name" value="Peptidase_S1A"/>
</dbReference>
<protein>
    <recommendedName>
        <fullName evidence="8">Peptidase S1 domain-containing protein</fullName>
    </recommendedName>
</protein>
<reference evidence="9" key="1">
    <citation type="submission" date="2020-11" db="EMBL/GenBank/DDBJ databases">
        <authorList>
            <person name="Tran Van P."/>
        </authorList>
    </citation>
    <scope>NUCLEOTIDE SEQUENCE</scope>
</reference>
<dbReference type="InterPro" id="IPR043504">
    <property type="entry name" value="Peptidase_S1_PA_chymotrypsin"/>
</dbReference>
<dbReference type="SMART" id="SM00020">
    <property type="entry name" value="Tryp_SPc"/>
    <property type="match status" value="1"/>
</dbReference>
<organism evidence="9">
    <name type="scientific">Notodromas monacha</name>
    <dbReference type="NCBI Taxonomy" id="399045"/>
    <lineage>
        <taxon>Eukaryota</taxon>
        <taxon>Metazoa</taxon>
        <taxon>Ecdysozoa</taxon>
        <taxon>Arthropoda</taxon>
        <taxon>Crustacea</taxon>
        <taxon>Oligostraca</taxon>
        <taxon>Ostracoda</taxon>
        <taxon>Podocopa</taxon>
        <taxon>Podocopida</taxon>
        <taxon>Cypridocopina</taxon>
        <taxon>Cypridoidea</taxon>
        <taxon>Cyprididae</taxon>
        <taxon>Notodromas</taxon>
    </lineage>
</organism>